<dbReference type="GO" id="GO:0005874">
    <property type="term" value="C:microtubule"/>
    <property type="evidence" value="ECO:0007669"/>
    <property type="project" value="UniProtKB-KW"/>
</dbReference>
<dbReference type="AlphaFoldDB" id="A0A8J1LW29"/>
<feature type="region of interest" description="Disordered" evidence="8">
    <location>
        <begin position="109"/>
        <end position="278"/>
    </location>
</feature>
<evidence type="ECO:0000313" key="9">
    <source>
        <dbReference type="Proteomes" id="UP000186698"/>
    </source>
</evidence>
<dbReference type="GeneID" id="379931"/>
<keyword evidence="5" id="KW-0677">Repeat</keyword>
<dbReference type="Pfam" id="PF00418">
    <property type="entry name" value="Tubulin-binding"/>
    <property type="match status" value="3"/>
</dbReference>
<gene>
    <name evidence="10" type="primary">map2.S</name>
    <name evidence="10" type="synonym">a730034c02</name>
    <name evidence="10" type="synonym">map2</name>
    <name evidence="10" type="synonym">map2a</name>
    <name evidence="10" type="synonym">map2b</name>
    <name evidence="10" type="synonym">map2c</name>
    <name evidence="10" type="synonym">xmap2</name>
</gene>
<sequence>MTDNRQDEPKATHWAPGQLSEASPLPHATDMKEQGGAGEGMVHSSNGIPFREAEERTYGERDLPASHSAGKENGINGEMPSADSETAEEVSARIVQVVTADAVAVLRGQQEKEAQLRGPPGDLPLAVEDTTNLPPSPPPSPASEQMGTVEEGGESQQASSAHRHPRDRIVDGVSKSPEKRSSLPRPSSIHPIRKVYTDKEDNSFSTSTSVSSSVRRTTRSEPWSRTGKSGTSTPTTPGSTAITPGTPPSYASRTPGTPGTPSYSRTPRTPGTPKSARLFSEKKVAVLRTPPKSPSTLKQIRIFHQPLPDLKNIRSKVGSTDNIKYQPKGGQIQIVSKKIDLSHITSKCGSLKNIRHKPGGGHVRIESVKLDFKEKAQAKIGSLDNASHMPGGGNIKIDSQKLNFRDQAKARVDHGAEIITQSPGRSSAASPHRLSNVSSSGSINLLESPQLATLAEDVTAALAKQGL</sequence>
<keyword evidence="2 7" id="KW-0963">Cytoplasm</keyword>
<name>A0A8J1LW29_XENLA</name>
<feature type="compositionally biased region" description="Low complexity" evidence="8">
    <location>
        <begin position="205"/>
        <end position="215"/>
    </location>
</feature>
<evidence type="ECO:0000256" key="2">
    <source>
        <dbReference type="ARBA" id="ARBA00022490"/>
    </source>
</evidence>
<feature type="compositionally biased region" description="Basic and acidic residues" evidence="8">
    <location>
        <begin position="51"/>
        <end position="64"/>
    </location>
</feature>
<dbReference type="Proteomes" id="UP000186698">
    <property type="component" value="Chromosome 9_10S"/>
</dbReference>
<feature type="region of interest" description="Disordered" evidence="8">
    <location>
        <begin position="1"/>
        <end position="90"/>
    </location>
</feature>
<evidence type="ECO:0000256" key="4">
    <source>
        <dbReference type="ARBA" id="ARBA00022701"/>
    </source>
</evidence>
<feature type="region of interest" description="Disordered" evidence="8">
    <location>
        <begin position="419"/>
        <end position="441"/>
    </location>
</feature>
<evidence type="ECO:0000256" key="3">
    <source>
        <dbReference type="ARBA" id="ARBA00022553"/>
    </source>
</evidence>
<feature type="compositionally biased region" description="Basic and acidic residues" evidence="8">
    <location>
        <begin position="1"/>
        <end position="11"/>
    </location>
</feature>
<dbReference type="GO" id="GO:0031175">
    <property type="term" value="P:neuron projection development"/>
    <property type="evidence" value="ECO:0007669"/>
    <property type="project" value="TreeGrafter"/>
</dbReference>
<dbReference type="RefSeq" id="XP_041433579.1">
    <property type="nucleotide sequence ID" value="XM_041577645.1"/>
</dbReference>
<dbReference type="CTD" id="379931"/>
<organism evidence="9 10">
    <name type="scientific">Xenopus laevis</name>
    <name type="common">African clawed frog</name>
    <dbReference type="NCBI Taxonomy" id="8355"/>
    <lineage>
        <taxon>Eukaryota</taxon>
        <taxon>Metazoa</taxon>
        <taxon>Chordata</taxon>
        <taxon>Craniata</taxon>
        <taxon>Vertebrata</taxon>
        <taxon>Euteleostomi</taxon>
        <taxon>Amphibia</taxon>
        <taxon>Batrachia</taxon>
        <taxon>Anura</taxon>
        <taxon>Pipoidea</taxon>
        <taxon>Pipidae</taxon>
        <taxon>Xenopodinae</taxon>
        <taxon>Xenopus</taxon>
        <taxon>Xenopus</taxon>
    </lineage>
</organism>
<dbReference type="GO" id="GO:0008017">
    <property type="term" value="F:microtubule binding"/>
    <property type="evidence" value="ECO:0007669"/>
    <property type="project" value="InterPro"/>
</dbReference>
<dbReference type="InterPro" id="IPR027324">
    <property type="entry name" value="MAP2/MAP4/Tau"/>
</dbReference>
<keyword evidence="4 7" id="KW-0493">Microtubule</keyword>
<proteinExistence type="predicted"/>
<evidence type="ECO:0000256" key="7">
    <source>
        <dbReference type="RuleBase" id="RU000686"/>
    </source>
</evidence>
<feature type="compositionally biased region" description="Polar residues" evidence="8">
    <location>
        <begin position="251"/>
        <end position="269"/>
    </location>
</feature>
<keyword evidence="3" id="KW-0597">Phosphoprotein</keyword>
<dbReference type="PANTHER" id="PTHR11501:SF15">
    <property type="entry name" value="MICROTUBULE-ASSOCIATED PROTEIN 2"/>
    <property type="match status" value="1"/>
</dbReference>
<keyword evidence="6 7" id="KW-0206">Cytoskeleton</keyword>
<keyword evidence="9" id="KW-1185">Reference proteome</keyword>
<dbReference type="InterPro" id="IPR001084">
    <property type="entry name" value="MAP_tubulin-bd_rpt"/>
</dbReference>
<dbReference type="GO" id="GO:0000226">
    <property type="term" value="P:microtubule cytoskeleton organization"/>
    <property type="evidence" value="ECO:0007669"/>
    <property type="project" value="TreeGrafter"/>
</dbReference>
<evidence type="ECO:0000313" key="10">
    <source>
        <dbReference type="RefSeq" id="XP_041433579.1"/>
    </source>
</evidence>
<reference evidence="10" key="1">
    <citation type="submission" date="2025-08" db="UniProtKB">
        <authorList>
            <consortium name="RefSeq"/>
        </authorList>
    </citation>
    <scope>IDENTIFICATION</scope>
    <source>
        <strain evidence="10">J_2021</strain>
        <tissue evidence="10">Erythrocytes</tissue>
    </source>
</reference>
<accession>A0A8J1LW29</accession>
<dbReference type="GO" id="GO:0043005">
    <property type="term" value="C:neuron projection"/>
    <property type="evidence" value="ECO:0007669"/>
    <property type="project" value="TreeGrafter"/>
</dbReference>
<dbReference type="PROSITE" id="PS00229">
    <property type="entry name" value="TAU_MAP_1"/>
    <property type="match status" value="1"/>
</dbReference>
<feature type="compositionally biased region" description="Low complexity" evidence="8">
    <location>
        <begin position="226"/>
        <end position="244"/>
    </location>
</feature>
<evidence type="ECO:0000256" key="5">
    <source>
        <dbReference type="ARBA" id="ARBA00022737"/>
    </source>
</evidence>
<evidence type="ECO:0000256" key="6">
    <source>
        <dbReference type="ARBA" id="ARBA00023212"/>
    </source>
</evidence>
<comment type="subcellular location">
    <subcellularLocation>
        <location evidence="1 7">Cytoplasm</location>
        <location evidence="1 7">Cytoskeleton</location>
    </subcellularLocation>
</comment>
<dbReference type="PANTHER" id="PTHR11501">
    <property type="entry name" value="MICROTUBULE-ASSOCIATED PROTEIN"/>
    <property type="match status" value="1"/>
</dbReference>
<evidence type="ECO:0000256" key="8">
    <source>
        <dbReference type="SAM" id="MobiDB-lite"/>
    </source>
</evidence>
<evidence type="ECO:0000256" key="1">
    <source>
        <dbReference type="ARBA" id="ARBA00004245"/>
    </source>
</evidence>
<protein>
    <recommendedName>
        <fullName evidence="7">Microtubule-associated protein</fullName>
    </recommendedName>
</protein>
<dbReference type="PROSITE" id="PS51491">
    <property type="entry name" value="TAU_MAP_2"/>
    <property type="match status" value="3"/>
</dbReference>